<keyword evidence="3" id="KW-1185">Reference proteome</keyword>
<dbReference type="PANTHER" id="PTHR43072">
    <property type="entry name" value="N-ACETYLTRANSFERASE"/>
    <property type="match status" value="1"/>
</dbReference>
<dbReference type="EMBL" id="JBHTIW010000004">
    <property type="protein sequence ID" value="MFD0919705.1"/>
    <property type="molecule type" value="Genomic_DNA"/>
</dbReference>
<dbReference type="EC" id="2.3.-.-" evidence="2"/>
<dbReference type="Proteomes" id="UP001597018">
    <property type="component" value="Unassembled WGS sequence"/>
</dbReference>
<evidence type="ECO:0000313" key="2">
    <source>
        <dbReference type="EMBL" id="MFD0919705.1"/>
    </source>
</evidence>
<proteinExistence type="predicted"/>
<dbReference type="InterPro" id="IPR016181">
    <property type="entry name" value="Acyl_CoA_acyltransferase"/>
</dbReference>
<dbReference type="PIRSF" id="PIRSF037663">
    <property type="entry name" value="Acetyltransf_GNAT_prd"/>
    <property type="match status" value="1"/>
</dbReference>
<dbReference type="Gene3D" id="3.40.630.30">
    <property type="match status" value="1"/>
</dbReference>
<organism evidence="2 3">
    <name type="scientific">Saccharopolyspora rosea</name>
    <dbReference type="NCBI Taxonomy" id="524884"/>
    <lineage>
        <taxon>Bacteria</taxon>
        <taxon>Bacillati</taxon>
        <taxon>Actinomycetota</taxon>
        <taxon>Actinomycetes</taxon>
        <taxon>Pseudonocardiales</taxon>
        <taxon>Pseudonocardiaceae</taxon>
        <taxon>Saccharopolyspora</taxon>
    </lineage>
</organism>
<feature type="domain" description="N-acetyltransferase" evidence="1">
    <location>
        <begin position="4"/>
        <end position="167"/>
    </location>
</feature>
<dbReference type="PANTHER" id="PTHR43072:SF36">
    <property type="entry name" value="RIBOSOMAL-PROTEIN-ALANINE ACETYLTRANSFERASE"/>
    <property type="match status" value="1"/>
</dbReference>
<dbReference type="Pfam" id="PF00583">
    <property type="entry name" value="Acetyltransf_1"/>
    <property type="match status" value="1"/>
</dbReference>
<reference evidence="3" key="1">
    <citation type="journal article" date="2019" name="Int. J. Syst. Evol. Microbiol.">
        <title>The Global Catalogue of Microorganisms (GCM) 10K type strain sequencing project: providing services to taxonomists for standard genome sequencing and annotation.</title>
        <authorList>
            <consortium name="The Broad Institute Genomics Platform"/>
            <consortium name="The Broad Institute Genome Sequencing Center for Infectious Disease"/>
            <person name="Wu L."/>
            <person name="Ma J."/>
        </authorList>
    </citation>
    <scope>NUCLEOTIDE SEQUENCE [LARGE SCALE GENOMIC DNA]</scope>
    <source>
        <strain evidence="3">CCUG 56401</strain>
    </source>
</reference>
<gene>
    <name evidence="2" type="ORF">ACFQ16_08120</name>
</gene>
<dbReference type="RefSeq" id="WP_263251745.1">
    <property type="nucleotide sequence ID" value="NZ_BAABLT010000052.1"/>
</dbReference>
<dbReference type="SUPFAM" id="SSF55729">
    <property type="entry name" value="Acyl-CoA N-acyltransferases (Nat)"/>
    <property type="match status" value="1"/>
</dbReference>
<accession>A0ABW3FNL0</accession>
<comment type="caution">
    <text evidence="2">The sequence shown here is derived from an EMBL/GenBank/DDBJ whole genome shotgun (WGS) entry which is preliminary data.</text>
</comment>
<keyword evidence="2" id="KW-0808">Transferase</keyword>
<dbReference type="InterPro" id="IPR017255">
    <property type="entry name" value="AcTrfase_GNAT_prd"/>
</dbReference>
<protein>
    <submittedName>
        <fullName evidence="2">GNAT family N-acetyltransferase</fullName>
        <ecNumber evidence="2">2.3.-.-</ecNumber>
    </submittedName>
</protein>
<evidence type="ECO:0000313" key="3">
    <source>
        <dbReference type="Proteomes" id="UP001597018"/>
    </source>
</evidence>
<keyword evidence="2" id="KW-0012">Acyltransferase</keyword>
<dbReference type="GO" id="GO:0016746">
    <property type="term" value="F:acyltransferase activity"/>
    <property type="evidence" value="ECO:0007669"/>
    <property type="project" value="UniProtKB-KW"/>
</dbReference>
<dbReference type="InterPro" id="IPR000182">
    <property type="entry name" value="GNAT_dom"/>
</dbReference>
<name>A0ABW3FNL0_9PSEU</name>
<dbReference type="PROSITE" id="PS51186">
    <property type="entry name" value="GNAT"/>
    <property type="match status" value="1"/>
</dbReference>
<evidence type="ECO:0000259" key="1">
    <source>
        <dbReference type="PROSITE" id="PS51186"/>
    </source>
</evidence>
<sequence length="169" mass="18725">MTADRIRQARESDHPAIVDAIGRWWTDSRSPEQARELALLVPRLFLQHFAGTSFVVDGDTGLAGFLVGFLSHDRPDVAYIHFAGVDPRRRRSGLARRLYEAFFDIAARAGRNRVHCVTSPANTGSIRFHRAMGFEFVAGDGEVGGIPVHSNYDGAGHTRVCLSRRLPAR</sequence>